<name>A0A2T8IKP2_9POAL</name>
<dbReference type="Proteomes" id="UP000243499">
    <property type="component" value="Chromosome 5"/>
</dbReference>
<dbReference type="AlphaFoldDB" id="A0A2T8IKP2"/>
<accession>A0A2T8IKP2</accession>
<evidence type="ECO:0000256" key="1">
    <source>
        <dbReference type="SAM" id="MobiDB-lite"/>
    </source>
</evidence>
<gene>
    <name evidence="2" type="ORF">PAHAL_5G208500</name>
</gene>
<protein>
    <submittedName>
        <fullName evidence="2">Uncharacterized protein</fullName>
    </submittedName>
</protein>
<organism evidence="2">
    <name type="scientific">Panicum hallii</name>
    <dbReference type="NCBI Taxonomy" id="206008"/>
    <lineage>
        <taxon>Eukaryota</taxon>
        <taxon>Viridiplantae</taxon>
        <taxon>Streptophyta</taxon>
        <taxon>Embryophyta</taxon>
        <taxon>Tracheophyta</taxon>
        <taxon>Spermatophyta</taxon>
        <taxon>Magnoliopsida</taxon>
        <taxon>Liliopsida</taxon>
        <taxon>Poales</taxon>
        <taxon>Poaceae</taxon>
        <taxon>PACMAD clade</taxon>
        <taxon>Panicoideae</taxon>
        <taxon>Panicodae</taxon>
        <taxon>Paniceae</taxon>
        <taxon>Panicinae</taxon>
        <taxon>Panicum</taxon>
        <taxon>Panicum sect. Panicum</taxon>
    </lineage>
</organism>
<feature type="region of interest" description="Disordered" evidence="1">
    <location>
        <begin position="50"/>
        <end position="78"/>
    </location>
</feature>
<sequence length="78" mass="8721">MEWEPVERNRARGTAALSGHRFTRFLFPKSPVRVGLRLRLEHGTAYETKNNKGGCGWESDSESVSGLGEEENPHLPLA</sequence>
<dbReference type="Gramene" id="PVH38245">
    <property type="protein sequence ID" value="PVH38245"/>
    <property type="gene ID" value="PAHAL_5G208500"/>
</dbReference>
<dbReference type="EMBL" id="CM008050">
    <property type="protein sequence ID" value="PVH38245.1"/>
    <property type="molecule type" value="Genomic_DNA"/>
</dbReference>
<proteinExistence type="predicted"/>
<reference evidence="2" key="1">
    <citation type="submission" date="2018-04" db="EMBL/GenBank/DDBJ databases">
        <title>WGS assembly of Panicum hallii.</title>
        <authorList>
            <person name="Lovell J."/>
            <person name="Jenkins J."/>
            <person name="Lowry D."/>
            <person name="Mamidi S."/>
            <person name="Sreedasyam A."/>
            <person name="Weng X."/>
            <person name="Barry K."/>
            <person name="Bonette J."/>
            <person name="Campitelli B."/>
            <person name="Daum C."/>
            <person name="Gordon S."/>
            <person name="Gould B."/>
            <person name="Lipzen A."/>
            <person name="Macqueen A."/>
            <person name="Palacio-Mejia J."/>
            <person name="Plott C."/>
            <person name="Shakirov E."/>
            <person name="Shu S."/>
            <person name="Yoshinaga Y."/>
            <person name="Zane M."/>
            <person name="Rokhsar D."/>
            <person name="Grimwood J."/>
            <person name="Schmutz J."/>
            <person name="Juenger T."/>
        </authorList>
    </citation>
    <scope>NUCLEOTIDE SEQUENCE [LARGE SCALE GENOMIC DNA]</scope>
    <source>
        <strain evidence="2">FIL2</strain>
    </source>
</reference>
<evidence type="ECO:0000313" key="2">
    <source>
        <dbReference type="EMBL" id="PVH38245.1"/>
    </source>
</evidence>